<dbReference type="AlphaFoldDB" id="E1ZUL3"/>
<dbReference type="SUPFAM" id="SSF57184">
    <property type="entry name" value="Growth factor receptor domain"/>
    <property type="match status" value="1"/>
</dbReference>
<reference evidence="2 3" key="1">
    <citation type="journal article" date="2010" name="Plant Cell">
        <title>The Chlorella variabilis NC64A genome reveals adaptation to photosymbiosis, coevolution with viruses, and cryptic sex.</title>
        <authorList>
            <person name="Blanc G."/>
            <person name="Duncan G."/>
            <person name="Agarkova I."/>
            <person name="Borodovsky M."/>
            <person name="Gurnon J."/>
            <person name="Kuo A."/>
            <person name="Lindquist E."/>
            <person name="Lucas S."/>
            <person name="Pangilinan J."/>
            <person name="Polle J."/>
            <person name="Salamov A."/>
            <person name="Terry A."/>
            <person name="Yamada T."/>
            <person name="Dunigan D.D."/>
            <person name="Grigoriev I.V."/>
            <person name="Claverie J.M."/>
            <person name="Van Etten J.L."/>
        </authorList>
    </citation>
    <scope>NUCLEOTIDE SEQUENCE [LARGE SCALE GENOMIC DNA]</scope>
    <source>
        <strain evidence="2 3">NC64A</strain>
    </source>
</reference>
<dbReference type="Gene3D" id="2.10.50.10">
    <property type="entry name" value="Tumor Necrosis Factor Receptor, subunit A, domain 2"/>
    <property type="match status" value="2"/>
</dbReference>
<proteinExistence type="predicted"/>
<dbReference type="STRING" id="554065.E1ZUL3"/>
<dbReference type="Pfam" id="PF07699">
    <property type="entry name" value="Ephrin_rec_like"/>
    <property type="match status" value="1"/>
</dbReference>
<dbReference type="OrthoDB" id="439917at2759"/>
<accession>E1ZUL3</accession>
<dbReference type="GeneID" id="17349915"/>
<dbReference type="SMART" id="SM01411">
    <property type="entry name" value="Ephrin_rec_like"/>
    <property type="match status" value="3"/>
</dbReference>
<dbReference type="InterPro" id="IPR009030">
    <property type="entry name" value="Growth_fac_rcpt_cys_sf"/>
</dbReference>
<organism evidence="3">
    <name type="scientific">Chlorella variabilis</name>
    <name type="common">Green alga</name>
    <dbReference type="NCBI Taxonomy" id="554065"/>
    <lineage>
        <taxon>Eukaryota</taxon>
        <taxon>Viridiplantae</taxon>
        <taxon>Chlorophyta</taxon>
        <taxon>core chlorophytes</taxon>
        <taxon>Trebouxiophyceae</taxon>
        <taxon>Chlorellales</taxon>
        <taxon>Chlorellaceae</taxon>
        <taxon>Chlorella clade</taxon>
        <taxon>Chlorella</taxon>
    </lineage>
</organism>
<name>E1ZUL3_CHLVA</name>
<dbReference type="KEGG" id="cvr:CHLNCDRAFT_55839"/>
<protein>
    <recommendedName>
        <fullName evidence="1">Tyrosine-protein kinase ephrin type A/B receptor-like domain-containing protein</fullName>
    </recommendedName>
</protein>
<evidence type="ECO:0000259" key="1">
    <source>
        <dbReference type="Pfam" id="PF07699"/>
    </source>
</evidence>
<feature type="domain" description="Tyrosine-protein kinase ephrin type A/B receptor-like" evidence="1">
    <location>
        <begin position="23"/>
        <end position="57"/>
    </location>
</feature>
<feature type="non-terminal residue" evidence="2">
    <location>
        <position position="151"/>
    </location>
</feature>
<sequence>LCAAGSYGEANSSSCQPCPPGAISAARAISCTPCPPGTFNQHDGNTQCTNCTGGTYTNTSGNAACLSCGVGKYSDPTATECIDCPVGTYQPYGDYSVVCYPCIAGTYTNTTGNAACLSCGVGKYSDPTATECIDCPVGTYQPYGDYSVVCY</sequence>
<evidence type="ECO:0000313" key="2">
    <source>
        <dbReference type="EMBL" id="EFN50482.1"/>
    </source>
</evidence>
<dbReference type="eggNOG" id="KOG1217">
    <property type="taxonomic scope" value="Eukaryota"/>
</dbReference>
<dbReference type="PANTHER" id="PTHR46967">
    <property type="entry name" value="INSULIN-LIKE GROWTH FACTOR BINDING PROTEIN,N-TERMINAL"/>
    <property type="match status" value="1"/>
</dbReference>
<dbReference type="PANTHER" id="PTHR46967:SF1">
    <property type="entry name" value="KERATIN-ASSOCIATED PROTEIN 16-1-LIKE"/>
    <property type="match status" value="1"/>
</dbReference>
<feature type="non-terminal residue" evidence="2">
    <location>
        <position position="1"/>
    </location>
</feature>
<evidence type="ECO:0000313" key="3">
    <source>
        <dbReference type="Proteomes" id="UP000008141"/>
    </source>
</evidence>
<gene>
    <name evidence="2" type="ORF">CHLNCDRAFT_55839</name>
</gene>
<dbReference type="InterPro" id="IPR011641">
    <property type="entry name" value="Tyr-kin_ephrin_A/B_rcpt-like"/>
</dbReference>
<dbReference type="InParanoid" id="E1ZUL3"/>
<dbReference type="EMBL" id="GL434098">
    <property type="protein sequence ID" value="EFN50482.1"/>
    <property type="molecule type" value="Genomic_DNA"/>
</dbReference>
<keyword evidence="3" id="KW-1185">Reference proteome</keyword>
<dbReference type="Proteomes" id="UP000008141">
    <property type="component" value="Unassembled WGS sequence"/>
</dbReference>
<dbReference type="RefSeq" id="XP_005842614.1">
    <property type="nucleotide sequence ID" value="XM_005842557.1"/>
</dbReference>